<proteinExistence type="inferred from homology"/>
<dbReference type="EC" id="2.7.7.77" evidence="8"/>
<evidence type="ECO:0000256" key="1">
    <source>
        <dbReference type="ARBA" id="ARBA00022490"/>
    </source>
</evidence>
<sequence length="381" mass="43346">MKRPAYGEFGRNELGVLGTSCGLIQQLAKKLIQSLSESYRLAYVDADHKEGDRLLAGEGEEDSLMSVTGTMEFRDKILFKRIDLAVESNSPFERRQWFNKQDLILINANHFKAKSQILVIDSNKSLEKKLDKLTDVQMILLKTNEETVPDVIRKLLPDWEKLPCYTIDETEKITGFISGWLQKNTAPVNGLVLSGGKSTRMQKDKGDLVYHGKSQRQHMMDMLAPYCQSVYLSCNPVQAPILEEKFPVVQDKVLELGPMGGLISAFMQEPDHAWLTVACDLPYLTEGTIKYLIDRRNPSKHATAFLDPEGKFPEPLITIWEPRSYPLLLQFLSQGYSCPRKVLINTDIELLKAPDVREFRNINYPEEFEAAIKDLHPRRGG</sequence>
<dbReference type="GO" id="GO:0016740">
    <property type="term" value="F:transferase activity"/>
    <property type="evidence" value="ECO:0007669"/>
    <property type="project" value="UniProtKB-KW"/>
</dbReference>
<dbReference type="InterPro" id="IPR025877">
    <property type="entry name" value="MobA-like_NTP_Trfase"/>
</dbReference>
<evidence type="ECO:0000256" key="3">
    <source>
        <dbReference type="ARBA" id="ARBA00022723"/>
    </source>
</evidence>
<feature type="binding site" evidence="8">
    <location>
        <position position="280"/>
    </location>
    <ligand>
        <name>Mg(2+)</name>
        <dbReference type="ChEBI" id="CHEBI:18420"/>
    </ligand>
</feature>
<feature type="binding site" evidence="8">
    <location>
        <position position="251"/>
    </location>
    <ligand>
        <name>GTP</name>
        <dbReference type="ChEBI" id="CHEBI:37565"/>
    </ligand>
</feature>
<dbReference type="Gene3D" id="3.90.550.10">
    <property type="entry name" value="Spore Coat Polysaccharide Biosynthesis Protein SpsA, Chain A"/>
    <property type="match status" value="1"/>
</dbReference>
<dbReference type="EMBL" id="JBHSJJ010000014">
    <property type="protein sequence ID" value="MFC4874015.1"/>
    <property type="molecule type" value="Genomic_DNA"/>
</dbReference>
<dbReference type="HAMAP" id="MF_00316">
    <property type="entry name" value="MobA"/>
    <property type="match status" value="1"/>
</dbReference>
<comment type="caution">
    <text evidence="10">The sequence shown here is derived from an EMBL/GenBank/DDBJ whole genome shotgun (WGS) entry which is preliminary data.</text>
</comment>
<evidence type="ECO:0000256" key="2">
    <source>
        <dbReference type="ARBA" id="ARBA00022679"/>
    </source>
</evidence>
<comment type="catalytic activity">
    <reaction evidence="8">
        <text>Mo-molybdopterin + GTP + H(+) = Mo-molybdopterin guanine dinucleotide + diphosphate</text>
        <dbReference type="Rhea" id="RHEA:34243"/>
        <dbReference type="ChEBI" id="CHEBI:15378"/>
        <dbReference type="ChEBI" id="CHEBI:33019"/>
        <dbReference type="ChEBI" id="CHEBI:37565"/>
        <dbReference type="ChEBI" id="CHEBI:71302"/>
        <dbReference type="ChEBI" id="CHEBI:71310"/>
        <dbReference type="EC" id="2.7.7.77"/>
    </reaction>
</comment>
<evidence type="ECO:0000256" key="7">
    <source>
        <dbReference type="ARBA" id="ARBA00023150"/>
    </source>
</evidence>
<comment type="domain">
    <text evidence="8">The N-terminal domain determines nucleotide recognition and specific binding, while the C-terminal domain determines the specific binding to the target protein.</text>
</comment>
<comment type="subcellular location">
    <subcellularLocation>
        <location evidence="8">Cytoplasm</location>
    </subcellularLocation>
</comment>
<comment type="cofactor">
    <cofactor evidence="8">
        <name>Mg(2+)</name>
        <dbReference type="ChEBI" id="CHEBI:18420"/>
    </cofactor>
</comment>
<organism evidence="10 11">
    <name type="scientific">Negadavirga shengliensis</name>
    <dbReference type="NCBI Taxonomy" id="1389218"/>
    <lineage>
        <taxon>Bacteria</taxon>
        <taxon>Pseudomonadati</taxon>
        <taxon>Bacteroidota</taxon>
        <taxon>Cytophagia</taxon>
        <taxon>Cytophagales</taxon>
        <taxon>Cyclobacteriaceae</taxon>
        <taxon>Negadavirga</taxon>
    </lineage>
</organism>
<dbReference type="CDD" id="cd02503">
    <property type="entry name" value="MobA"/>
    <property type="match status" value="1"/>
</dbReference>
<keyword evidence="2 8" id="KW-0808">Transferase</keyword>
<feature type="domain" description="MobA-like NTP transferase" evidence="9">
    <location>
        <begin position="190"/>
        <end position="334"/>
    </location>
</feature>
<dbReference type="SUPFAM" id="SSF53448">
    <property type="entry name" value="Nucleotide-diphospho-sugar transferases"/>
    <property type="match status" value="1"/>
</dbReference>
<keyword evidence="7 8" id="KW-0501">Molybdenum cofactor biosynthesis</keyword>
<comment type="caution">
    <text evidence="8">Lacks conserved residue(s) required for the propagation of feature annotation.</text>
</comment>
<feature type="binding site" evidence="8">
    <location>
        <position position="205"/>
    </location>
    <ligand>
        <name>GTP</name>
        <dbReference type="ChEBI" id="CHEBI:37565"/>
    </ligand>
</feature>
<comment type="function">
    <text evidence="8">Transfers a GMP moiety from GTP to Mo-molybdopterin (Mo-MPT) cofactor (Moco or molybdenum cofactor) to form Mo-molybdopterin guanine dinucleotide (Mo-MGD) cofactor.</text>
</comment>
<dbReference type="InterPro" id="IPR029044">
    <property type="entry name" value="Nucleotide-diphossugar_trans"/>
</dbReference>
<name>A0ABV9T5K1_9BACT</name>
<keyword evidence="11" id="KW-1185">Reference proteome</keyword>
<comment type="similarity">
    <text evidence="8">Belongs to the MobA family.</text>
</comment>
<keyword evidence="3 8" id="KW-0479">Metal-binding</keyword>
<reference evidence="11" key="1">
    <citation type="journal article" date="2019" name="Int. J. Syst. Evol. Microbiol.">
        <title>The Global Catalogue of Microorganisms (GCM) 10K type strain sequencing project: providing services to taxonomists for standard genome sequencing and annotation.</title>
        <authorList>
            <consortium name="The Broad Institute Genomics Platform"/>
            <consortium name="The Broad Institute Genome Sequencing Center for Infectious Disease"/>
            <person name="Wu L."/>
            <person name="Ma J."/>
        </authorList>
    </citation>
    <scope>NUCLEOTIDE SEQUENCE [LARGE SCALE GENOMIC DNA]</scope>
    <source>
        <strain evidence="11">CGMCC 4.7466</strain>
    </source>
</reference>
<dbReference type="Pfam" id="PF12804">
    <property type="entry name" value="NTP_transf_3"/>
    <property type="match status" value="1"/>
</dbReference>
<protein>
    <recommendedName>
        <fullName evidence="8">Probable molybdenum cofactor guanylyltransferase</fullName>
        <shortName evidence="8">MoCo guanylyltransferase</shortName>
        <ecNumber evidence="8">2.7.7.77</ecNumber>
    </recommendedName>
    <alternativeName>
        <fullName evidence="8">GTP:molybdopterin guanylyltransferase</fullName>
    </alternativeName>
    <alternativeName>
        <fullName evidence="8">Mo-MPT guanylyltransferase</fullName>
    </alternativeName>
    <alternativeName>
        <fullName evidence="8">Molybdopterin guanylyltransferase</fullName>
    </alternativeName>
    <alternativeName>
        <fullName evidence="8">Molybdopterin-guanine dinucleotide synthase</fullName>
        <shortName evidence="8">MGD synthase</shortName>
    </alternativeName>
</protein>
<evidence type="ECO:0000259" key="9">
    <source>
        <dbReference type="Pfam" id="PF12804"/>
    </source>
</evidence>
<feature type="binding site" evidence="8">
    <location>
        <begin position="193"/>
        <end position="195"/>
    </location>
    <ligand>
        <name>GTP</name>
        <dbReference type="ChEBI" id="CHEBI:37565"/>
    </ligand>
</feature>
<evidence type="ECO:0000256" key="4">
    <source>
        <dbReference type="ARBA" id="ARBA00022741"/>
    </source>
</evidence>
<accession>A0ABV9T5K1</accession>
<gene>
    <name evidence="8" type="primary">mobA</name>
    <name evidence="10" type="ORF">ACFPFU_20080</name>
</gene>
<dbReference type="Proteomes" id="UP001595818">
    <property type="component" value="Unassembled WGS sequence"/>
</dbReference>
<evidence type="ECO:0000256" key="5">
    <source>
        <dbReference type="ARBA" id="ARBA00022842"/>
    </source>
</evidence>
<keyword evidence="4 8" id="KW-0547">Nucleotide-binding</keyword>
<feature type="binding site" evidence="8">
    <location>
        <position position="280"/>
    </location>
    <ligand>
        <name>GTP</name>
        <dbReference type="ChEBI" id="CHEBI:37565"/>
    </ligand>
</feature>
<evidence type="ECO:0000313" key="10">
    <source>
        <dbReference type="EMBL" id="MFC4874015.1"/>
    </source>
</evidence>
<dbReference type="PANTHER" id="PTHR19136:SF81">
    <property type="entry name" value="MOLYBDENUM COFACTOR GUANYLYLTRANSFERASE"/>
    <property type="match status" value="1"/>
</dbReference>
<evidence type="ECO:0000256" key="8">
    <source>
        <dbReference type="HAMAP-Rule" id="MF_00316"/>
    </source>
</evidence>
<keyword evidence="6 8" id="KW-0342">GTP-binding</keyword>
<dbReference type="InterPro" id="IPR013482">
    <property type="entry name" value="Molybde_CF_guanTrfase"/>
</dbReference>
<dbReference type="PANTHER" id="PTHR19136">
    <property type="entry name" value="MOLYBDENUM COFACTOR GUANYLYLTRANSFERASE"/>
    <property type="match status" value="1"/>
</dbReference>
<evidence type="ECO:0000313" key="11">
    <source>
        <dbReference type="Proteomes" id="UP001595818"/>
    </source>
</evidence>
<dbReference type="RefSeq" id="WP_377067450.1">
    <property type="nucleotide sequence ID" value="NZ_JBHSJJ010000014.1"/>
</dbReference>
<keyword evidence="1 8" id="KW-0963">Cytoplasm</keyword>
<keyword evidence="5 8" id="KW-0460">Magnesium</keyword>
<evidence type="ECO:0000256" key="6">
    <source>
        <dbReference type="ARBA" id="ARBA00023134"/>
    </source>
</evidence>